<protein>
    <submittedName>
        <fullName evidence="1">Uncharacterized protein</fullName>
    </submittedName>
</protein>
<reference evidence="1" key="1">
    <citation type="submission" date="2018-06" db="EMBL/GenBank/DDBJ databases">
        <authorList>
            <person name="Zhirakovskaya E."/>
        </authorList>
    </citation>
    <scope>NUCLEOTIDE SEQUENCE</scope>
</reference>
<dbReference type="AlphaFoldDB" id="A0A3B0ZAL4"/>
<gene>
    <name evidence="1" type="ORF">MNBD_GAMMA15-1484</name>
</gene>
<sequence length="246" mass="28279">MKYTATLLIAAGFCIPQGIGYAMTIDQMTQLPGANMLERRVAEVFTECGLPHIVIDHSEAFSDNSGARWNDINMKLSEGNWDLVYRNNPEVETEKPARGWINPGPVRSRCFPDFSRMTLFTQGRVGILKIDKNRHKTTYKIPKDLYMAHKVIGYKVSLITPLSLEKITRTYGKNHEITDPEKNTGILRYWILIESGQLPETLYAVDFEINNIDNTCIAYRVATIEYDFVRRKFETLTKAWEKYGID</sequence>
<accession>A0A3B0ZAL4</accession>
<proteinExistence type="predicted"/>
<dbReference type="EMBL" id="UOFN01000080">
    <property type="protein sequence ID" value="VAW77726.1"/>
    <property type="molecule type" value="Genomic_DNA"/>
</dbReference>
<evidence type="ECO:0000313" key="1">
    <source>
        <dbReference type="EMBL" id="VAW77726.1"/>
    </source>
</evidence>
<name>A0A3B0ZAL4_9ZZZZ</name>
<organism evidence="1">
    <name type="scientific">hydrothermal vent metagenome</name>
    <dbReference type="NCBI Taxonomy" id="652676"/>
    <lineage>
        <taxon>unclassified sequences</taxon>
        <taxon>metagenomes</taxon>
        <taxon>ecological metagenomes</taxon>
    </lineage>
</organism>